<feature type="transmembrane region" description="Helical" evidence="1">
    <location>
        <begin position="96"/>
        <end position="115"/>
    </location>
</feature>
<reference evidence="2" key="1">
    <citation type="journal article" date="2023" name="Mol. Phylogenet. Evol.">
        <title>Genome-scale phylogeny and comparative genomics of the fungal order Sordariales.</title>
        <authorList>
            <person name="Hensen N."/>
            <person name="Bonometti L."/>
            <person name="Westerberg I."/>
            <person name="Brannstrom I.O."/>
            <person name="Guillou S."/>
            <person name="Cros-Aarteil S."/>
            <person name="Calhoun S."/>
            <person name="Haridas S."/>
            <person name="Kuo A."/>
            <person name="Mondo S."/>
            <person name="Pangilinan J."/>
            <person name="Riley R."/>
            <person name="LaButti K."/>
            <person name="Andreopoulos B."/>
            <person name="Lipzen A."/>
            <person name="Chen C."/>
            <person name="Yan M."/>
            <person name="Daum C."/>
            <person name="Ng V."/>
            <person name="Clum A."/>
            <person name="Steindorff A."/>
            <person name="Ohm R.A."/>
            <person name="Martin F."/>
            <person name="Silar P."/>
            <person name="Natvig D.O."/>
            <person name="Lalanne C."/>
            <person name="Gautier V."/>
            <person name="Ament-Velasquez S.L."/>
            <person name="Kruys A."/>
            <person name="Hutchinson M.I."/>
            <person name="Powell A.J."/>
            <person name="Barry K."/>
            <person name="Miller A.N."/>
            <person name="Grigoriev I.V."/>
            <person name="Debuchy R."/>
            <person name="Gladieux P."/>
            <person name="Hiltunen Thoren M."/>
            <person name="Johannesson H."/>
        </authorList>
    </citation>
    <scope>NUCLEOTIDE SEQUENCE</scope>
    <source>
        <strain evidence="2">CBS 626.80</strain>
    </source>
</reference>
<reference evidence="2" key="2">
    <citation type="submission" date="2023-06" db="EMBL/GenBank/DDBJ databases">
        <authorList>
            <consortium name="Lawrence Berkeley National Laboratory"/>
            <person name="Mondo S.J."/>
            <person name="Hensen N."/>
            <person name="Bonometti L."/>
            <person name="Westerberg I."/>
            <person name="Brannstrom I.O."/>
            <person name="Guillou S."/>
            <person name="Cros-Aarteil S."/>
            <person name="Calhoun S."/>
            <person name="Haridas S."/>
            <person name="Kuo A."/>
            <person name="Pangilinan J."/>
            <person name="Riley R."/>
            <person name="Labutti K."/>
            <person name="Andreopoulos B."/>
            <person name="Lipzen A."/>
            <person name="Chen C."/>
            <person name="Yanf M."/>
            <person name="Daum C."/>
            <person name="Ng V."/>
            <person name="Clum A."/>
            <person name="Steindorff A."/>
            <person name="Ohm R."/>
            <person name="Martin F."/>
            <person name="Silar P."/>
            <person name="Natvig D."/>
            <person name="Lalanne C."/>
            <person name="Gautier V."/>
            <person name="Ament-Velasquez S.L."/>
            <person name="Kruys A."/>
            <person name="Hutchinson M.I."/>
            <person name="Powell A.J."/>
            <person name="Barry K."/>
            <person name="Miller A.N."/>
            <person name="Grigoriev I.V."/>
            <person name="Debuchy R."/>
            <person name="Gladieux P."/>
            <person name="Thoren M.H."/>
            <person name="Johannesson H."/>
        </authorList>
    </citation>
    <scope>NUCLEOTIDE SEQUENCE</scope>
    <source>
        <strain evidence="2">CBS 626.80</strain>
    </source>
</reference>
<dbReference type="AlphaFoldDB" id="A0AAN6NUU6"/>
<evidence type="ECO:0000313" key="3">
    <source>
        <dbReference type="Proteomes" id="UP001303222"/>
    </source>
</evidence>
<proteinExistence type="predicted"/>
<accession>A0AAN6NUU6</accession>
<evidence type="ECO:0000313" key="2">
    <source>
        <dbReference type="EMBL" id="KAK3951493.1"/>
    </source>
</evidence>
<evidence type="ECO:0000256" key="1">
    <source>
        <dbReference type="SAM" id="Phobius"/>
    </source>
</evidence>
<keyword evidence="1" id="KW-0812">Transmembrane</keyword>
<organism evidence="2 3">
    <name type="scientific">Pseudoneurospora amorphoporcata</name>
    <dbReference type="NCBI Taxonomy" id="241081"/>
    <lineage>
        <taxon>Eukaryota</taxon>
        <taxon>Fungi</taxon>
        <taxon>Dikarya</taxon>
        <taxon>Ascomycota</taxon>
        <taxon>Pezizomycotina</taxon>
        <taxon>Sordariomycetes</taxon>
        <taxon>Sordariomycetidae</taxon>
        <taxon>Sordariales</taxon>
        <taxon>Sordariaceae</taxon>
        <taxon>Pseudoneurospora</taxon>
    </lineage>
</organism>
<name>A0AAN6NUU6_9PEZI</name>
<dbReference type="Proteomes" id="UP001303222">
    <property type="component" value="Unassembled WGS sequence"/>
</dbReference>
<keyword evidence="3" id="KW-1185">Reference proteome</keyword>
<protein>
    <submittedName>
        <fullName evidence="2">Uncharacterized protein</fullName>
    </submittedName>
</protein>
<comment type="caution">
    <text evidence="2">The sequence shown here is derived from an EMBL/GenBank/DDBJ whole genome shotgun (WGS) entry which is preliminary data.</text>
</comment>
<dbReference type="EMBL" id="MU859146">
    <property type="protein sequence ID" value="KAK3951493.1"/>
    <property type="molecule type" value="Genomic_DNA"/>
</dbReference>
<keyword evidence="1" id="KW-0472">Membrane</keyword>
<sequence>MEIFWQVQRWCTLRLIDALCVFFFFASVDDFLSQLSSVLAEHRFHLCTLFGAEAYAVGFWPKILAHVRFEPANSWVCMDTAAGETTAPFCRGSWCWALVCLLVVEGGAGGCAYILQVKEGLK</sequence>
<keyword evidence="1" id="KW-1133">Transmembrane helix</keyword>
<gene>
    <name evidence="2" type="ORF">QBC32DRAFT_161883</name>
</gene>